<feature type="compositionally biased region" description="Polar residues" evidence="1">
    <location>
        <begin position="78"/>
        <end position="96"/>
    </location>
</feature>
<feature type="chain" id="PRO_5045063156" evidence="2">
    <location>
        <begin position="22"/>
        <end position="96"/>
    </location>
</feature>
<feature type="signal peptide" evidence="2">
    <location>
        <begin position="1"/>
        <end position="21"/>
    </location>
</feature>
<protein>
    <submittedName>
        <fullName evidence="3">DUF4148 domain-containing protein</fullName>
    </submittedName>
</protein>
<accession>A0ABW0M7H3</accession>
<name>A0ABW0M7H3_9BURK</name>
<keyword evidence="4" id="KW-1185">Reference proteome</keyword>
<dbReference type="RefSeq" id="WP_378997215.1">
    <property type="nucleotide sequence ID" value="NZ_JBHSMT010000013.1"/>
</dbReference>
<gene>
    <name evidence="3" type="ORF">ACFPM8_09265</name>
</gene>
<dbReference type="Proteomes" id="UP001596045">
    <property type="component" value="Unassembled WGS sequence"/>
</dbReference>
<evidence type="ECO:0000313" key="3">
    <source>
        <dbReference type="EMBL" id="MFC5474148.1"/>
    </source>
</evidence>
<keyword evidence="2" id="KW-0732">Signal</keyword>
<feature type="region of interest" description="Disordered" evidence="1">
    <location>
        <begin position="42"/>
        <end position="96"/>
    </location>
</feature>
<proteinExistence type="predicted"/>
<evidence type="ECO:0000313" key="4">
    <source>
        <dbReference type="Proteomes" id="UP001596045"/>
    </source>
</evidence>
<evidence type="ECO:0000256" key="1">
    <source>
        <dbReference type="SAM" id="MobiDB-lite"/>
    </source>
</evidence>
<comment type="caution">
    <text evidence="3">The sequence shown here is derived from an EMBL/GenBank/DDBJ whole genome shotgun (WGS) entry which is preliminary data.</text>
</comment>
<dbReference type="EMBL" id="JBHSMT010000013">
    <property type="protein sequence ID" value="MFC5474148.1"/>
    <property type="molecule type" value="Genomic_DNA"/>
</dbReference>
<dbReference type="Pfam" id="PF13663">
    <property type="entry name" value="DUF4148"/>
    <property type="match status" value="1"/>
</dbReference>
<organism evidence="3 4">
    <name type="scientific">Paraherbaspirillum soli</name>
    <dbReference type="NCBI Taxonomy" id="631222"/>
    <lineage>
        <taxon>Bacteria</taxon>
        <taxon>Pseudomonadati</taxon>
        <taxon>Pseudomonadota</taxon>
        <taxon>Betaproteobacteria</taxon>
        <taxon>Burkholderiales</taxon>
        <taxon>Oxalobacteraceae</taxon>
        <taxon>Paraherbaspirillum</taxon>
    </lineage>
</organism>
<evidence type="ECO:0000256" key="2">
    <source>
        <dbReference type="SAM" id="SignalP"/>
    </source>
</evidence>
<reference evidence="4" key="1">
    <citation type="journal article" date="2019" name="Int. J. Syst. Evol. Microbiol.">
        <title>The Global Catalogue of Microorganisms (GCM) 10K type strain sequencing project: providing services to taxonomists for standard genome sequencing and annotation.</title>
        <authorList>
            <consortium name="The Broad Institute Genomics Platform"/>
            <consortium name="The Broad Institute Genome Sequencing Center for Infectious Disease"/>
            <person name="Wu L."/>
            <person name="Ma J."/>
        </authorList>
    </citation>
    <scope>NUCLEOTIDE SEQUENCE [LARGE SCALE GENOMIC DNA]</scope>
    <source>
        <strain evidence="4">JCM 17066</strain>
    </source>
</reference>
<dbReference type="InterPro" id="IPR025421">
    <property type="entry name" value="DUF4148"/>
</dbReference>
<sequence>MNAKQLIAVVTLLTAAGSVMAQAPSAGKTRAQVIAEMKEARANGEMSVPDSQYPRLASDANKGRGKSGSKGNAPTAVQEVTSCASHQANSSIYSGA</sequence>